<proteinExistence type="inferred from homology"/>
<dbReference type="NCBIfam" id="TIGR01845">
    <property type="entry name" value="outer_NodT"/>
    <property type="match status" value="1"/>
</dbReference>
<comment type="similarity">
    <text evidence="1 2">Belongs to the outer membrane factor (OMF) (TC 1.B.17) family.</text>
</comment>
<reference evidence="4 5" key="1">
    <citation type="submission" date="2022-08" db="EMBL/GenBank/DDBJ databases">
        <title>Reclassification of Massilia species as members of the genera Telluria, Duganella, Pseudoduganella, Mokoshia gen. nov. and Zemynaea gen. nov. using orthogonal and non-orthogonal genome-based approaches.</title>
        <authorList>
            <person name="Bowman J.P."/>
        </authorList>
    </citation>
    <scope>NUCLEOTIDE SEQUENCE [LARGE SCALE GENOMIC DNA]</scope>
    <source>
        <strain evidence="4 5">JCM 31606</strain>
    </source>
</reference>
<dbReference type="Proteomes" id="UP001204621">
    <property type="component" value="Unassembled WGS sequence"/>
</dbReference>
<keyword evidence="2" id="KW-0472">Membrane</keyword>
<keyword evidence="2" id="KW-1134">Transmembrane beta strand</keyword>
<evidence type="ECO:0000313" key="5">
    <source>
        <dbReference type="Proteomes" id="UP001204621"/>
    </source>
</evidence>
<evidence type="ECO:0000256" key="3">
    <source>
        <dbReference type="SAM" id="Coils"/>
    </source>
</evidence>
<dbReference type="InterPro" id="IPR003423">
    <property type="entry name" value="OMP_efflux"/>
</dbReference>
<organism evidence="4 5">
    <name type="scientific">Massilia terrae</name>
    <dbReference type="NCBI Taxonomy" id="1811224"/>
    <lineage>
        <taxon>Bacteria</taxon>
        <taxon>Pseudomonadati</taxon>
        <taxon>Pseudomonadota</taxon>
        <taxon>Betaproteobacteria</taxon>
        <taxon>Burkholderiales</taxon>
        <taxon>Oxalobacteraceae</taxon>
        <taxon>Telluria group</taxon>
        <taxon>Massilia</taxon>
    </lineage>
</organism>
<dbReference type="PANTHER" id="PTHR30203:SF33">
    <property type="entry name" value="BLR4455 PROTEIN"/>
    <property type="match status" value="1"/>
</dbReference>
<dbReference type="RefSeq" id="WP_258810059.1">
    <property type="nucleotide sequence ID" value="NZ_JANUGU010000001.1"/>
</dbReference>
<keyword evidence="2" id="KW-0812">Transmembrane</keyword>
<dbReference type="EMBL" id="JANUGU010000001">
    <property type="protein sequence ID" value="MCS0656888.1"/>
    <property type="molecule type" value="Genomic_DNA"/>
</dbReference>
<gene>
    <name evidence="4" type="ORF">NX778_02300</name>
</gene>
<evidence type="ECO:0000313" key="4">
    <source>
        <dbReference type="EMBL" id="MCS0656888.1"/>
    </source>
</evidence>
<keyword evidence="5" id="KW-1185">Reference proteome</keyword>
<comment type="subcellular location">
    <subcellularLocation>
        <location evidence="2">Cell membrane</location>
        <topology evidence="2">Lipid-anchor</topology>
    </subcellularLocation>
</comment>
<protein>
    <submittedName>
        <fullName evidence="4">Efflux transporter outer membrane subunit</fullName>
    </submittedName>
</protein>
<dbReference type="SUPFAM" id="SSF56954">
    <property type="entry name" value="Outer membrane efflux proteins (OEP)"/>
    <property type="match status" value="1"/>
</dbReference>
<keyword evidence="2" id="KW-0449">Lipoprotein</keyword>
<comment type="caution">
    <text evidence="4">The sequence shown here is derived from an EMBL/GenBank/DDBJ whole genome shotgun (WGS) entry which is preliminary data.</text>
</comment>
<keyword evidence="3" id="KW-0175">Coiled coil</keyword>
<dbReference type="Pfam" id="PF02321">
    <property type="entry name" value="OEP"/>
    <property type="match status" value="2"/>
</dbReference>
<feature type="coiled-coil region" evidence="3">
    <location>
        <begin position="440"/>
        <end position="467"/>
    </location>
</feature>
<dbReference type="Gene3D" id="1.20.1600.10">
    <property type="entry name" value="Outer membrane efflux proteins (OEP)"/>
    <property type="match status" value="1"/>
</dbReference>
<dbReference type="PROSITE" id="PS51257">
    <property type="entry name" value="PROKAR_LIPOPROTEIN"/>
    <property type="match status" value="1"/>
</dbReference>
<dbReference type="Gene3D" id="2.20.200.10">
    <property type="entry name" value="Outer membrane efflux proteins (OEP)"/>
    <property type="match status" value="1"/>
</dbReference>
<dbReference type="InterPro" id="IPR010131">
    <property type="entry name" value="MdtP/NodT-like"/>
</dbReference>
<sequence length="482" mass="50827">MRRIVLVAGMLALGGCGLTFTGPKIVAHVEDRSYTPAPQPSRTVEAGGPGGAAQVVTAADPVGGAWWQSFRSPALDALVEQALRSSPTLKQANARLAQARENYNALAGATEWPRADLALDASRQKISSAAIAGGSFLGSRTIPPFSLYDARVNVSYSLDLFGANRAARQALAEQAEYQRFELEAARLTLAGNVVTTVIRHAALAAQIDLSERMVAIRERQLRIAQGRLAAGGIAESDLLAQRILLQQSRSSIPALRTQLAQASHLLAVLLDRTPANAPDTPALDAIALPSELPVSIPARLAGRRPDIRAAAALMYQADANLGVATANLFPQITLTGSAGAEGTKVSEMASVWALGAGLTQPLFHGGELQAKRRAAEAAHSATFWAYRQTVLEGLQQVADALRALELDAEELAAREQARRDAASASGIARKRFEAGGISELAALEAERQELQASLDRTRAQAQRLLDSAALFQALGAPVSGAR</sequence>
<accession>A0ABT2CUY3</accession>
<dbReference type="PANTHER" id="PTHR30203">
    <property type="entry name" value="OUTER MEMBRANE CATION EFFLUX PROTEIN"/>
    <property type="match status" value="1"/>
</dbReference>
<name>A0ABT2CUY3_9BURK</name>
<evidence type="ECO:0000256" key="1">
    <source>
        <dbReference type="ARBA" id="ARBA00007613"/>
    </source>
</evidence>
<keyword evidence="2" id="KW-0564">Palmitate</keyword>
<evidence type="ECO:0000256" key="2">
    <source>
        <dbReference type="RuleBase" id="RU362097"/>
    </source>
</evidence>